<dbReference type="EMBL" id="JBHTCR010000002">
    <property type="protein sequence ID" value="MFC7346068.1"/>
    <property type="molecule type" value="Genomic_DNA"/>
</dbReference>
<reference evidence="3" key="1">
    <citation type="journal article" date="2019" name="Int. J. Syst. Evol. Microbiol.">
        <title>The Global Catalogue of Microorganisms (GCM) 10K type strain sequencing project: providing services to taxonomists for standard genome sequencing and annotation.</title>
        <authorList>
            <consortium name="The Broad Institute Genomics Platform"/>
            <consortium name="The Broad Institute Genome Sequencing Center for Infectious Disease"/>
            <person name="Wu L."/>
            <person name="Ma J."/>
        </authorList>
    </citation>
    <scope>NUCLEOTIDE SEQUENCE [LARGE SCALE GENOMIC DNA]</scope>
    <source>
        <strain evidence="3">CCUG 54781</strain>
    </source>
</reference>
<protein>
    <submittedName>
        <fullName evidence="2">Uncharacterized protein</fullName>
    </submittedName>
</protein>
<proteinExistence type="predicted"/>
<dbReference type="RefSeq" id="WP_378174669.1">
    <property type="nucleotide sequence ID" value="NZ_JBHTCR010000002.1"/>
</dbReference>
<comment type="caution">
    <text evidence="2">The sequence shown here is derived from an EMBL/GenBank/DDBJ whole genome shotgun (WGS) entry which is preliminary data.</text>
</comment>
<evidence type="ECO:0000256" key="1">
    <source>
        <dbReference type="SAM" id="Phobius"/>
    </source>
</evidence>
<keyword evidence="3" id="KW-1185">Reference proteome</keyword>
<name>A0ABW2LU20_9FLAO</name>
<dbReference type="Proteomes" id="UP001596550">
    <property type="component" value="Unassembled WGS sequence"/>
</dbReference>
<gene>
    <name evidence="2" type="ORF">ACFQO9_04960</name>
</gene>
<sequence length="45" mass="5210">MKSKIRKIGSWKEWKSIREKHNLEIITINIAVILGVFVAAAIIQY</sequence>
<evidence type="ECO:0000313" key="3">
    <source>
        <dbReference type="Proteomes" id="UP001596550"/>
    </source>
</evidence>
<organism evidence="2 3">
    <name type="scientific">Chryseobacterium zhengzhouense</name>
    <dbReference type="NCBI Taxonomy" id="1636086"/>
    <lineage>
        <taxon>Bacteria</taxon>
        <taxon>Pseudomonadati</taxon>
        <taxon>Bacteroidota</taxon>
        <taxon>Flavobacteriia</taxon>
        <taxon>Flavobacteriales</taxon>
        <taxon>Weeksellaceae</taxon>
        <taxon>Chryseobacterium group</taxon>
        <taxon>Chryseobacterium</taxon>
    </lineage>
</organism>
<keyword evidence="1" id="KW-0812">Transmembrane</keyword>
<keyword evidence="1" id="KW-1133">Transmembrane helix</keyword>
<accession>A0ABW2LU20</accession>
<evidence type="ECO:0000313" key="2">
    <source>
        <dbReference type="EMBL" id="MFC7346068.1"/>
    </source>
</evidence>
<keyword evidence="1" id="KW-0472">Membrane</keyword>
<feature type="transmembrane region" description="Helical" evidence="1">
    <location>
        <begin position="21"/>
        <end position="43"/>
    </location>
</feature>